<feature type="region of interest" description="Disordered" evidence="1">
    <location>
        <begin position="92"/>
        <end position="115"/>
    </location>
</feature>
<gene>
    <name evidence="2" type="ORF">F511_30800</name>
</gene>
<proteinExistence type="predicted"/>
<dbReference type="Proteomes" id="UP000250235">
    <property type="component" value="Unassembled WGS sequence"/>
</dbReference>
<evidence type="ECO:0000313" key="3">
    <source>
        <dbReference type="Proteomes" id="UP000250235"/>
    </source>
</evidence>
<dbReference type="EMBL" id="KQ995725">
    <property type="protein sequence ID" value="KZV46046.1"/>
    <property type="molecule type" value="Genomic_DNA"/>
</dbReference>
<protein>
    <submittedName>
        <fullName evidence="2">Uncharacterized protein</fullName>
    </submittedName>
</protein>
<reference evidence="2 3" key="1">
    <citation type="journal article" date="2015" name="Proc. Natl. Acad. Sci. U.S.A.">
        <title>The resurrection genome of Boea hygrometrica: A blueprint for survival of dehydration.</title>
        <authorList>
            <person name="Xiao L."/>
            <person name="Yang G."/>
            <person name="Zhang L."/>
            <person name="Yang X."/>
            <person name="Zhao S."/>
            <person name="Ji Z."/>
            <person name="Zhou Q."/>
            <person name="Hu M."/>
            <person name="Wang Y."/>
            <person name="Chen M."/>
            <person name="Xu Y."/>
            <person name="Jin H."/>
            <person name="Xiao X."/>
            <person name="Hu G."/>
            <person name="Bao F."/>
            <person name="Hu Y."/>
            <person name="Wan P."/>
            <person name="Li L."/>
            <person name="Deng X."/>
            <person name="Kuang T."/>
            <person name="Xiang C."/>
            <person name="Zhu J.K."/>
            <person name="Oliver M.J."/>
            <person name="He Y."/>
        </authorList>
    </citation>
    <scope>NUCLEOTIDE SEQUENCE [LARGE SCALE GENOMIC DNA]</scope>
    <source>
        <strain evidence="3">cv. XS01</strain>
    </source>
</reference>
<accession>A0A2Z7CMP2</accession>
<evidence type="ECO:0000256" key="1">
    <source>
        <dbReference type="SAM" id="MobiDB-lite"/>
    </source>
</evidence>
<evidence type="ECO:0000313" key="2">
    <source>
        <dbReference type="EMBL" id="KZV46046.1"/>
    </source>
</evidence>
<organism evidence="2 3">
    <name type="scientific">Dorcoceras hygrometricum</name>
    <dbReference type="NCBI Taxonomy" id="472368"/>
    <lineage>
        <taxon>Eukaryota</taxon>
        <taxon>Viridiplantae</taxon>
        <taxon>Streptophyta</taxon>
        <taxon>Embryophyta</taxon>
        <taxon>Tracheophyta</taxon>
        <taxon>Spermatophyta</taxon>
        <taxon>Magnoliopsida</taxon>
        <taxon>eudicotyledons</taxon>
        <taxon>Gunneridae</taxon>
        <taxon>Pentapetalae</taxon>
        <taxon>asterids</taxon>
        <taxon>lamiids</taxon>
        <taxon>Lamiales</taxon>
        <taxon>Gesneriaceae</taxon>
        <taxon>Didymocarpoideae</taxon>
        <taxon>Trichosporeae</taxon>
        <taxon>Loxocarpinae</taxon>
        <taxon>Dorcoceras</taxon>
    </lineage>
</organism>
<keyword evidence="3" id="KW-1185">Reference proteome</keyword>
<dbReference type="AlphaFoldDB" id="A0A2Z7CMP2"/>
<name>A0A2Z7CMP2_9LAMI</name>
<sequence length="115" mass="12001">MTPTEKEVKELNAQLNGICNNCGHWLANRRIGANITQQGDESAVSPLVLASWYETEQVQQRNNGNKAGMRCKCVYAHAGITSISTYAKAVATSARNPGSTAGHGFNPAGGAPGGG</sequence>